<feature type="transmembrane region" description="Helical" evidence="2">
    <location>
        <begin position="227"/>
        <end position="248"/>
    </location>
</feature>
<dbReference type="EMBL" id="JASJQH010007937">
    <property type="protein sequence ID" value="KAK9696654.1"/>
    <property type="molecule type" value="Genomic_DNA"/>
</dbReference>
<name>A0ABR2VTA0_9FUNG</name>
<evidence type="ECO:0000256" key="2">
    <source>
        <dbReference type="SAM" id="Phobius"/>
    </source>
</evidence>
<protein>
    <recommendedName>
        <fullName evidence="5">Late embryogenesis abundant protein LEA-2 subgroup domain-containing protein</fullName>
    </recommendedName>
</protein>
<evidence type="ECO:0000313" key="4">
    <source>
        <dbReference type="Proteomes" id="UP001479436"/>
    </source>
</evidence>
<keyword evidence="2" id="KW-0472">Membrane</keyword>
<gene>
    <name evidence="3" type="ORF">K7432_012342</name>
</gene>
<proteinExistence type="predicted"/>
<feature type="compositionally biased region" description="Low complexity" evidence="1">
    <location>
        <begin position="23"/>
        <end position="35"/>
    </location>
</feature>
<keyword evidence="4" id="KW-1185">Reference proteome</keyword>
<keyword evidence="2" id="KW-1133">Transmembrane helix</keyword>
<sequence>MSKPFKPISHKQYAERAFNRGGSSSQSSPNTPESPFSTEFDSDSSSYKQHKRDVRLAEPDLSISPQYKETSHSSRSRWHQQNQPPASYRSVPSSIRSYNTTSSTNSDTQMRKHIRAPSYSEEDENPFESGTSNYIDPKLDNKSVKSQDTQNTYIRSLTNSSVAESSVVIPLKEINSTRSQSIRKLPPGFGDSRDSCEFVEVFDYERKSKRHTRRRTPCGFIPWSKKFCVGISFIIGLALLVLFCIFYPKVPSTYISSIQVLSGPIASDLKKSPPTFNISTSLTIGFDNYNQYPVTVSNLDINAYFIDGSNSLGQTTAHNIHLASSRVTFVTIPFNISYSQQMPNDDTWTALVFACDPDLLRLPHKNSMILRFVNTISAPPLSWLGKKSRVQWRGDFVCPDK</sequence>
<feature type="region of interest" description="Disordered" evidence="1">
    <location>
        <begin position="1"/>
        <end position="146"/>
    </location>
</feature>
<organism evidence="3 4">
    <name type="scientific">Basidiobolus ranarum</name>
    <dbReference type="NCBI Taxonomy" id="34480"/>
    <lineage>
        <taxon>Eukaryota</taxon>
        <taxon>Fungi</taxon>
        <taxon>Fungi incertae sedis</taxon>
        <taxon>Zoopagomycota</taxon>
        <taxon>Entomophthoromycotina</taxon>
        <taxon>Basidiobolomycetes</taxon>
        <taxon>Basidiobolales</taxon>
        <taxon>Basidiobolaceae</taxon>
        <taxon>Basidiobolus</taxon>
    </lineage>
</organism>
<accession>A0ABR2VTA0</accession>
<evidence type="ECO:0008006" key="5">
    <source>
        <dbReference type="Google" id="ProtNLM"/>
    </source>
</evidence>
<evidence type="ECO:0000256" key="1">
    <source>
        <dbReference type="SAM" id="MobiDB-lite"/>
    </source>
</evidence>
<feature type="compositionally biased region" description="Polar residues" evidence="1">
    <location>
        <begin position="36"/>
        <end position="47"/>
    </location>
</feature>
<feature type="compositionally biased region" description="Low complexity" evidence="1">
    <location>
        <begin position="93"/>
        <end position="108"/>
    </location>
</feature>
<reference evidence="3 4" key="1">
    <citation type="submission" date="2023-04" db="EMBL/GenBank/DDBJ databases">
        <title>Genome of Basidiobolus ranarum AG-B5.</title>
        <authorList>
            <person name="Stajich J.E."/>
            <person name="Carter-House D."/>
            <person name="Gryganskyi A."/>
        </authorList>
    </citation>
    <scope>NUCLEOTIDE SEQUENCE [LARGE SCALE GENOMIC DNA]</scope>
    <source>
        <strain evidence="3 4">AG-B5</strain>
    </source>
</reference>
<evidence type="ECO:0000313" key="3">
    <source>
        <dbReference type="EMBL" id="KAK9696654.1"/>
    </source>
</evidence>
<dbReference type="Proteomes" id="UP001479436">
    <property type="component" value="Unassembled WGS sequence"/>
</dbReference>
<comment type="caution">
    <text evidence="3">The sequence shown here is derived from an EMBL/GenBank/DDBJ whole genome shotgun (WGS) entry which is preliminary data.</text>
</comment>
<keyword evidence="2" id="KW-0812">Transmembrane</keyword>